<dbReference type="InterPro" id="IPR035093">
    <property type="entry name" value="RelE/ParE_toxin_dom_sf"/>
</dbReference>
<evidence type="ECO:0000256" key="1">
    <source>
        <dbReference type="ARBA" id="ARBA00022649"/>
    </source>
</evidence>
<name>A0A1H5LV42_9MICO</name>
<accession>A0A1H5LV42</accession>
<dbReference type="InterPro" id="IPR007712">
    <property type="entry name" value="RelE/ParE_toxin"/>
</dbReference>
<sequence length="104" mass="11703">MTRSIVYSPRARQQLTDLYRWIAAASGFPDRAEGYVSAIVDYCDGLASFPFVGVARDDLRPGIRTIGFRRRVVIAFAVTEESVEILGVYYGGRDYETLLRTDTD</sequence>
<dbReference type="AlphaFoldDB" id="A0A1H5LV42"/>
<keyword evidence="3" id="KW-1185">Reference proteome</keyword>
<gene>
    <name evidence="2" type="ORF">SAMN04488554_3000</name>
</gene>
<dbReference type="RefSeq" id="WP_089773866.1">
    <property type="nucleotide sequence ID" value="NZ_FNTX01000002.1"/>
</dbReference>
<proteinExistence type="predicted"/>
<dbReference type="EMBL" id="FNTX01000002">
    <property type="protein sequence ID" value="SEE80963.1"/>
    <property type="molecule type" value="Genomic_DNA"/>
</dbReference>
<reference evidence="3" key="1">
    <citation type="submission" date="2016-10" db="EMBL/GenBank/DDBJ databases">
        <authorList>
            <person name="Varghese N."/>
            <person name="Submissions S."/>
        </authorList>
    </citation>
    <scope>NUCLEOTIDE SEQUENCE [LARGE SCALE GENOMIC DNA]</scope>
    <source>
        <strain evidence="3">DSM 21368</strain>
    </source>
</reference>
<dbReference type="OrthoDB" id="9814952at2"/>
<dbReference type="Proteomes" id="UP000199220">
    <property type="component" value="Unassembled WGS sequence"/>
</dbReference>
<dbReference type="Pfam" id="PF05016">
    <property type="entry name" value="ParE_toxin"/>
    <property type="match status" value="1"/>
</dbReference>
<evidence type="ECO:0000313" key="2">
    <source>
        <dbReference type="EMBL" id="SEE80963.1"/>
    </source>
</evidence>
<protein>
    <submittedName>
        <fullName evidence="2">Plasmid stabilization system protein ParE</fullName>
    </submittedName>
</protein>
<organism evidence="2 3">
    <name type="scientific">Ruania alba</name>
    <dbReference type="NCBI Taxonomy" id="648782"/>
    <lineage>
        <taxon>Bacteria</taxon>
        <taxon>Bacillati</taxon>
        <taxon>Actinomycetota</taxon>
        <taxon>Actinomycetes</taxon>
        <taxon>Micrococcales</taxon>
        <taxon>Ruaniaceae</taxon>
        <taxon>Ruania</taxon>
    </lineage>
</organism>
<evidence type="ECO:0000313" key="3">
    <source>
        <dbReference type="Proteomes" id="UP000199220"/>
    </source>
</evidence>
<keyword evidence="1" id="KW-1277">Toxin-antitoxin system</keyword>
<dbReference type="STRING" id="648782.SAMN04488554_3000"/>
<dbReference type="Gene3D" id="3.30.2310.20">
    <property type="entry name" value="RelE-like"/>
    <property type="match status" value="1"/>
</dbReference>